<sequence length="744" mass="77343">MNGNKKIAKKIVAGSMAVMMAAGLAGTYEYHNNVMQVQAAEQKDKDTQELKETAENVLADHATDSEDTGFSKEESVYVKADASGNVKKTTVSEWLKNPEKGTISDTSELKDIKNVKGDETFETGSNNNVSWKSEGNDIYYQGTIDKELPVDVKVSYKLDGKSISPKDLKGKSGKVEIQFSYDNKSKQTVNVNGEDVEMYTPFTMVSAMMLSSDEYSNVSVENGKLISDGDKKIVVGVAFPGLANDLNLKDLDMDIDIPETVTITADVKDATVGTSITMASAELMNEFGLNDIDSFDDLQDSIDDLEDATNQLVDGSKEAADGSKELADGAGTLNDGAGTLASGAGTLADGVNTLNEKSGTLVSGVNTLASGVGTYTAGVASIAKNSQLISDNMQSLQGGVNKLEEQIAAQATQGLGEIKTNINNAKTGVDQINSAITTSLGEGKPGVQGILSNASQALTGAYVTIDQNDVNVTVNSVSLKNSESVNKIIEDSALSDDEKNALKNAINSAITKDNMNIEYKVELNENGNSKLNSAQQKIATANGLVTTANGALSQLSDSMNTISGGLSALAGENGIGQLEAAFAKNGSVDQGFAQLGQGVSELAVGTQALADGAAELNKNSAPLMAGVTSLKDGGSQLASGVSQLASGANQVADGAGTLAGGTQTLLDGANTLADGNQTLADGMQEYKEEAIDKLTDLFNGDISGVTDRIDAMTNLAKEYKSFAGISDGVSGTTKFIIETEGIDD</sequence>
<evidence type="ECO:0008006" key="4">
    <source>
        <dbReference type="Google" id="ProtNLM"/>
    </source>
</evidence>
<evidence type="ECO:0000313" key="3">
    <source>
        <dbReference type="Proteomes" id="UP000266376"/>
    </source>
</evidence>
<dbReference type="AlphaFoldDB" id="A0A395XK05"/>
<proteinExistence type="predicted"/>
<feature type="signal peptide" evidence="1">
    <location>
        <begin position="1"/>
        <end position="21"/>
    </location>
</feature>
<dbReference type="Proteomes" id="UP000266376">
    <property type="component" value="Unassembled WGS sequence"/>
</dbReference>
<dbReference type="EMBL" id="QSAJ01000021">
    <property type="protein sequence ID" value="RGW52699.1"/>
    <property type="molecule type" value="Genomic_DNA"/>
</dbReference>
<name>A0A395XK05_9FIRM</name>
<protein>
    <recommendedName>
        <fullName evidence="4">X-X-X-Leu-X-X-Gly heptad repeats</fullName>
    </recommendedName>
</protein>
<feature type="chain" id="PRO_5038422652" description="X-X-X-Leu-X-X-Gly heptad repeats" evidence="1">
    <location>
        <begin position="22"/>
        <end position="744"/>
    </location>
</feature>
<dbReference type="Gene3D" id="1.10.287.950">
    <property type="entry name" value="Methyl-accepting chemotaxis protein"/>
    <property type="match status" value="2"/>
</dbReference>
<reference evidence="2 3" key="1">
    <citation type="submission" date="2018-08" db="EMBL/GenBank/DDBJ databases">
        <title>A genome reference for cultivated species of the human gut microbiota.</title>
        <authorList>
            <person name="Zou Y."/>
            <person name="Xue W."/>
            <person name="Luo G."/>
        </authorList>
    </citation>
    <scope>NUCLEOTIDE SEQUENCE [LARGE SCALE GENOMIC DNA]</scope>
    <source>
        <strain evidence="2 3">AF12-11</strain>
    </source>
</reference>
<accession>A0A395XK05</accession>
<dbReference type="InterPro" id="IPR023908">
    <property type="entry name" value="xxxLxxG_rpt"/>
</dbReference>
<keyword evidence="1" id="KW-0732">Signal</keyword>
<evidence type="ECO:0000256" key="1">
    <source>
        <dbReference type="SAM" id="SignalP"/>
    </source>
</evidence>
<gene>
    <name evidence="2" type="ORF">DWV67_09500</name>
</gene>
<dbReference type="NCBIfam" id="TIGR03057">
    <property type="entry name" value="xxxLxxG_by_4"/>
    <property type="match status" value="5"/>
</dbReference>
<organism evidence="2 3">
    <name type="scientific">Dorea formicigenerans</name>
    <dbReference type="NCBI Taxonomy" id="39486"/>
    <lineage>
        <taxon>Bacteria</taxon>
        <taxon>Bacillati</taxon>
        <taxon>Bacillota</taxon>
        <taxon>Clostridia</taxon>
        <taxon>Lachnospirales</taxon>
        <taxon>Lachnospiraceae</taxon>
        <taxon>Dorea</taxon>
    </lineage>
</organism>
<comment type="caution">
    <text evidence="2">The sequence shown here is derived from an EMBL/GenBank/DDBJ whole genome shotgun (WGS) entry which is preliminary data.</text>
</comment>
<evidence type="ECO:0000313" key="2">
    <source>
        <dbReference type="EMBL" id="RGW52699.1"/>
    </source>
</evidence>